<accession>A0A8J8G8V1</accession>
<dbReference type="EMBL" id="JABSNO010000018">
    <property type="protein sequence ID" value="NRS93233.1"/>
    <property type="molecule type" value="Genomic_DNA"/>
</dbReference>
<comment type="caution">
    <text evidence="1">The sequence shown here is derived from an EMBL/GenBank/DDBJ whole genome shotgun (WGS) entry which is preliminary data.</text>
</comment>
<sequence>MKKTILFSFLFLMLILQSCKKDVENRWEITEDFDKPSVTINDISKDYYNEAIELENFQKKYPWFQGTVTDSAFAKRRASKEEQKVYKEAASKVDLKKLSTDLSTLFGRIQYYFPEFKSPTVFTFSSATQMAEEPVIFDPKSNFLFIDISGFLGENNAFYKGIEPYLQKSMNTQNMLPKIAESIAIRLIPFSSTNQKFLDQMVYSGKTMILQDAFLPEIPDYLKMHYTQKQYDWAIANEGNIWDYFVESDLLFSADTRLQDRFISPAPFSKFYTEIDNESSPQVGIFTGWQICRKFLMEKPEVSLDKFIEMDATEIFNQSEYKPKD</sequence>
<dbReference type="InterPro" id="IPR019853">
    <property type="entry name" value="GldB-like"/>
</dbReference>
<dbReference type="RefSeq" id="WP_173779805.1">
    <property type="nucleotide sequence ID" value="NZ_JABSNO010000018.1"/>
</dbReference>
<dbReference type="PROSITE" id="PS51257">
    <property type="entry name" value="PROKAR_LIPOPROTEIN"/>
    <property type="match status" value="1"/>
</dbReference>
<reference evidence="1" key="1">
    <citation type="submission" date="2020-05" db="EMBL/GenBank/DDBJ databases">
        <title>Genomic Encyclopedia of Type Strains, Phase IV (KMG-V): Genome sequencing to study the core and pangenomes of soil and plant-associated prokaryotes.</title>
        <authorList>
            <person name="Whitman W."/>
        </authorList>
    </citation>
    <scope>NUCLEOTIDE SEQUENCE</scope>
    <source>
        <strain evidence="1">16F</strain>
    </source>
</reference>
<dbReference type="Pfam" id="PF25594">
    <property type="entry name" value="GldB_lipo"/>
    <property type="match status" value="1"/>
</dbReference>
<evidence type="ECO:0000313" key="1">
    <source>
        <dbReference type="EMBL" id="NRS93233.1"/>
    </source>
</evidence>
<protein>
    <recommendedName>
        <fullName evidence="3">Gliding motility-associated lipoprotein GldB</fullName>
    </recommendedName>
</protein>
<organism evidence="1 2">
    <name type="scientific">Frigoriflavimonas asaccharolytica</name>
    <dbReference type="NCBI Taxonomy" id="2735899"/>
    <lineage>
        <taxon>Bacteria</taxon>
        <taxon>Pseudomonadati</taxon>
        <taxon>Bacteroidota</taxon>
        <taxon>Flavobacteriia</taxon>
        <taxon>Flavobacteriales</taxon>
        <taxon>Weeksellaceae</taxon>
        <taxon>Frigoriflavimonas</taxon>
    </lineage>
</organism>
<keyword evidence="2" id="KW-1185">Reference proteome</keyword>
<evidence type="ECO:0000313" key="2">
    <source>
        <dbReference type="Proteomes" id="UP000610746"/>
    </source>
</evidence>
<proteinExistence type="predicted"/>
<name>A0A8J8G8V1_9FLAO</name>
<dbReference type="AlphaFoldDB" id="A0A8J8G8V1"/>
<gene>
    <name evidence="1" type="ORF">HNQ03_002320</name>
</gene>
<dbReference type="Proteomes" id="UP000610746">
    <property type="component" value="Unassembled WGS sequence"/>
</dbReference>
<evidence type="ECO:0008006" key="3">
    <source>
        <dbReference type="Google" id="ProtNLM"/>
    </source>
</evidence>